<accession>A0A098TNC8</accession>
<organism evidence="1 2">
    <name type="scientific">Neosynechococcus sphagnicola sy1</name>
    <dbReference type="NCBI Taxonomy" id="1497020"/>
    <lineage>
        <taxon>Bacteria</taxon>
        <taxon>Bacillati</taxon>
        <taxon>Cyanobacteriota</taxon>
        <taxon>Cyanophyceae</taxon>
        <taxon>Neosynechococcales</taxon>
        <taxon>Neosynechococcaceae</taxon>
        <taxon>Neosynechococcus</taxon>
    </lineage>
</organism>
<dbReference type="OrthoDB" id="5558563at2"/>
<proteinExistence type="predicted"/>
<dbReference type="RefSeq" id="WP_036534176.1">
    <property type="nucleotide sequence ID" value="NZ_JJML01000029.1"/>
</dbReference>
<name>A0A098TNC8_9CYAN</name>
<dbReference type="EMBL" id="JJML01000029">
    <property type="protein sequence ID" value="KGF72348.1"/>
    <property type="molecule type" value="Genomic_DNA"/>
</dbReference>
<dbReference type="AlphaFoldDB" id="A0A098TNC8"/>
<sequence length="77" mass="8934">MPPTSRLYDALSQFLSQCEIQSRDARHLKTLCWMMLSMIHGQNVHLNGFGMYGVSILKDLYSMAFKVLQVFHQLSNR</sequence>
<evidence type="ECO:0000313" key="1">
    <source>
        <dbReference type="EMBL" id="KGF72348.1"/>
    </source>
</evidence>
<gene>
    <name evidence="1" type="ORF">DO97_09675</name>
</gene>
<dbReference type="Proteomes" id="UP000030170">
    <property type="component" value="Unassembled WGS sequence"/>
</dbReference>
<keyword evidence="2" id="KW-1185">Reference proteome</keyword>
<protein>
    <submittedName>
        <fullName evidence="1">Uncharacterized protein</fullName>
    </submittedName>
</protein>
<evidence type="ECO:0000313" key="2">
    <source>
        <dbReference type="Proteomes" id="UP000030170"/>
    </source>
</evidence>
<comment type="caution">
    <text evidence="1">The sequence shown here is derived from an EMBL/GenBank/DDBJ whole genome shotgun (WGS) entry which is preliminary data.</text>
</comment>
<reference evidence="1 2" key="1">
    <citation type="journal article" date="2014" name="Mol. Ecol.">
        <title>Evolution of Synechococcus.</title>
        <authorList>
            <person name="Dvorak P."/>
            <person name="Casamatta D."/>
            <person name="Hasler P."/>
            <person name="Poulickova A."/>
            <person name="Ondrej V."/>
            <person name="Sanges R."/>
        </authorList>
    </citation>
    <scope>NUCLEOTIDE SEQUENCE [LARGE SCALE GENOMIC DNA]</scope>
    <source>
        <strain evidence="1 2">CAUP A 1101</strain>
    </source>
</reference>